<proteinExistence type="predicted"/>
<dbReference type="AlphaFoldDB" id="A0A4Q7U126"/>
<dbReference type="EMBL" id="SHKI01000003">
    <property type="protein sequence ID" value="RZT66953.1"/>
    <property type="molecule type" value="Genomic_DNA"/>
</dbReference>
<feature type="transmembrane region" description="Helical" evidence="1">
    <location>
        <begin position="107"/>
        <end position="124"/>
    </location>
</feature>
<sequence length="178" mass="19231">MSGEPRKRIAIESASELLAEEPAAQSAKRPGALTGGILLVLARSLGVVIWILGFLVEWPKLRAEFDLDHESSVWVLGIVIGAVALWALVLLLFGVGLWRGSNTARMLTQFWAALSITAAAITYFSTGDTIALRATLLTLSLDILILLALSSRDARAWTRGKSRRWIAHDRAAQADAVG</sequence>
<gene>
    <name evidence="2" type="ORF">EV139_1080</name>
</gene>
<feature type="transmembrane region" description="Helical" evidence="1">
    <location>
        <begin position="32"/>
        <end position="53"/>
    </location>
</feature>
<feature type="transmembrane region" description="Helical" evidence="1">
    <location>
        <begin position="73"/>
        <end position="95"/>
    </location>
</feature>
<evidence type="ECO:0000256" key="1">
    <source>
        <dbReference type="SAM" id="Phobius"/>
    </source>
</evidence>
<comment type="caution">
    <text evidence="2">The sequence shown here is derived from an EMBL/GenBank/DDBJ whole genome shotgun (WGS) entry which is preliminary data.</text>
</comment>
<feature type="transmembrane region" description="Helical" evidence="1">
    <location>
        <begin position="130"/>
        <end position="149"/>
    </location>
</feature>
<protein>
    <submittedName>
        <fullName evidence="2">Uncharacterized protein</fullName>
    </submittedName>
</protein>
<reference evidence="2 3" key="1">
    <citation type="journal article" date="2015" name="Stand. Genomic Sci.">
        <title>Genomic Encyclopedia of Bacterial and Archaeal Type Strains, Phase III: the genomes of soil and plant-associated and newly described type strains.</title>
        <authorList>
            <person name="Whitman W.B."/>
            <person name="Woyke T."/>
            <person name="Klenk H.P."/>
            <person name="Zhou Y."/>
            <person name="Lilburn T.G."/>
            <person name="Beck B.J."/>
            <person name="De Vos P."/>
            <person name="Vandamme P."/>
            <person name="Eisen J.A."/>
            <person name="Garrity G."/>
            <person name="Hugenholtz P."/>
            <person name="Kyrpides N.C."/>
        </authorList>
    </citation>
    <scope>NUCLEOTIDE SEQUENCE [LARGE SCALE GENOMIC DNA]</scope>
    <source>
        <strain evidence="2 3">RF6</strain>
    </source>
</reference>
<dbReference type="Proteomes" id="UP000291832">
    <property type="component" value="Unassembled WGS sequence"/>
</dbReference>
<dbReference type="RefSeq" id="WP_130453280.1">
    <property type="nucleotide sequence ID" value="NZ_QYAG01000001.1"/>
</dbReference>
<evidence type="ECO:0000313" key="2">
    <source>
        <dbReference type="EMBL" id="RZT66953.1"/>
    </source>
</evidence>
<organism evidence="2 3">
    <name type="scientific">Leucobacter luti</name>
    <dbReference type="NCBI Taxonomy" id="340320"/>
    <lineage>
        <taxon>Bacteria</taxon>
        <taxon>Bacillati</taxon>
        <taxon>Actinomycetota</taxon>
        <taxon>Actinomycetes</taxon>
        <taxon>Micrococcales</taxon>
        <taxon>Microbacteriaceae</taxon>
        <taxon>Leucobacter</taxon>
    </lineage>
</organism>
<keyword evidence="1" id="KW-0812">Transmembrane</keyword>
<accession>A0A4Q7U126</accession>
<name>A0A4Q7U126_9MICO</name>
<evidence type="ECO:0000313" key="3">
    <source>
        <dbReference type="Proteomes" id="UP000291832"/>
    </source>
</evidence>
<dbReference type="OrthoDB" id="4991326at2"/>
<keyword evidence="3" id="KW-1185">Reference proteome</keyword>
<keyword evidence="1" id="KW-0472">Membrane</keyword>
<keyword evidence="1" id="KW-1133">Transmembrane helix</keyword>